<dbReference type="InterPro" id="IPR035979">
    <property type="entry name" value="RBD_domain_sf"/>
</dbReference>
<feature type="region of interest" description="Disordered" evidence="1">
    <location>
        <begin position="100"/>
        <end position="145"/>
    </location>
</feature>
<comment type="caution">
    <text evidence="2">The sequence shown here is derived from an EMBL/GenBank/DDBJ whole genome shotgun (WGS) entry which is preliminary data.</text>
</comment>
<evidence type="ECO:0008006" key="4">
    <source>
        <dbReference type="Google" id="ProtNLM"/>
    </source>
</evidence>
<organism evidence="2 3">
    <name type="scientific">Lentinula raphanica</name>
    <dbReference type="NCBI Taxonomy" id="153919"/>
    <lineage>
        <taxon>Eukaryota</taxon>
        <taxon>Fungi</taxon>
        <taxon>Dikarya</taxon>
        <taxon>Basidiomycota</taxon>
        <taxon>Agaricomycotina</taxon>
        <taxon>Agaricomycetes</taxon>
        <taxon>Agaricomycetidae</taxon>
        <taxon>Agaricales</taxon>
        <taxon>Marasmiineae</taxon>
        <taxon>Omphalotaceae</taxon>
        <taxon>Lentinula</taxon>
    </lineage>
</organism>
<dbReference type="EMBL" id="MU806332">
    <property type="protein sequence ID" value="KAJ3836294.1"/>
    <property type="molecule type" value="Genomic_DNA"/>
</dbReference>
<name>A0AA38UBF0_9AGAR</name>
<keyword evidence="3" id="KW-1185">Reference proteome</keyword>
<feature type="region of interest" description="Disordered" evidence="1">
    <location>
        <begin position="246"/>
        <end position="275"/>
    </location>
</feature>
<dbReference type="AlphaFoldDB" id="A0AA38UBF0"/>
<reference evidence="2" key="1">
    <citation type="submission" date="2022-08" db="EMBL/GenBank/DDBJ databases">
        <authorList>
            <consortium name="DOE Joint Genome Institute"/>
            <person name="Min B."/>
            <person name="Riley R."/>
            <person name="Sierra-Patev S."/>
            <person name="Naranjo-Ortiz M."/>
            <person name="Looney B."/>
            <person name="Konkel Z."/>
            <person name="Slot J.C."/>
            <person name="Sakamoto Y."/>
            <person name="Steenwyk J.L."/>
            <person name="Rokas A."/>
            <person name="Carro J."/>
            <person name="Camarero S."/>
            <person name="Ferreira P."/>
            <person name="Molpeceres G."/>
            <person name="Ruiz-Duenas F.J."/>
            <person name="Serrano A."/>
            <person name="Henrissat B."/>
            <person name="Drula E."/>
            <person name="Hughes K.W."/>
            <person name="Mata J.L."/>
            <person name="Ishikawa N.K."/>
            <person name="Vargas-Isla R."/>
            <person name="Ushijima S."/>
            <person name="Smith C.A."/>
            <person name="Ahrendt S."/>
            <person name="Andreopoulos W."/>
            <person name="He G."/>
            <person name="Labutti K."/>
            <person name="Lipzen A."/>
            <person name="Ng V."/>
            <person name="Sandor L."/>
            <person name="Barry K."/>
            <person name="Martinez A.T."/>
            <person name="Xiao Y."/>
            <person name="Gibbons J.G."/>
            <person name="Terashima K."/>
            <person name="Hibbett D.S."/>
            <person name="Grigoriev I.V."/>
        </authorList>
    </citation>
    <scope>NUCLEOTIDE SEQUENCE</scope>
    <source>
        <strain evidence="2">TFB9207</strain>
    </source>
</reference>
<dbReference type="Proteomes" id="UP001163846">
    <property type="component" value="Unassembled WGS sequence"/>
</dbReference>
<accession>A0AA38UBF0</accession>
<feature type="compositionally biased region" description="Basic and acidic residues" evidence="1">
    <location>
        <begin position="117"/>
        <end position="128"/>
    </location>
</feature>
<evidence type="ECO:0000313" key="2">
    <source>
        <dbReference type="EMBL" id="KAJ3836294.1"/>
    </source>
</evidence>
<protein>
    <recommendedName>
        <fullName evidence="4">RRM domain-containing protein</fullName>
    </recommendedName>
</protein>
<sequence>MNPPSNTLIIRNIANGTDPTIVKHCFEQYGRVEQYDELIDQRGIVFVTYYVAEIKLVDQYDSSAAQVAFRRMQGQVIDGSSVDIQFEPLRLKIGGFNHSPSVDASSITSTPLTETASTKRQDVRKESPESPITVNKSAIGDEEPRSMLPASMEANEPMTDESIDEVQKLQQECAEIISQAQAGGDLTVILEMLKTLSSSRQLNSESEDRLEHNLSTVVAEKEVPNQISRQPGVEGLPPSAFMLTTSPVNSSMQTPSSMSPSSAYQKPSLENERPNTDPVGITLPMLRSLQQALSDACAKAASNSAYQLTNSYYA</sequence>
<proteinExistence type="predicted"/>
<dbReference type="SUPFAM" id="SSF54928">
    <property type="entry name" value="RNA-binding domain, RBD"/>
    <property type="match status" value="1"/>
</dbReference>
<gene>
    <name evidence="2" type="ORF">F5878DRAFT_689558</name>
</gene>
<dbReference type="GO" id="GO:0003676">
    <property type="term" value="F:nucleic acid binding"/>
    <property type="evidence" value="ECO:0007669"/>
    <property type="project" value="InterPro"/>
</dbReference>
<evidence type="ECO:0000313" key="3">
    <source>
        <dbReference type="Proteomes" id="UP001163846"/>
    </source>
</evidence>
<dbReference type="InterPro" id="IPR012677">
    <property type="entry name" value="Nucleotide-bd_a/b_plait_sf"/>
</dbReference>
<feature type="compositionally biased region" description="Low complexity" evidence="1">
    <location>
        <begin position="250"/>
        <end position="262"/>
    </location>
</feature>
<feature type="compositionally biased region" description="Polar residues" evidence="1">
    <location>
        <begin position="100"/>
        <end position="116"/>
    </location>
</feature>
<dbReference type="Gene3D" id="3.30.70.330">
    <property type="match status" value="1"/>
</dbReference>
<evidence type="ECO:0000256" key="1">
    <source>
        <dbReference type="SAM" id="MobiDB-lite"/>
    </source>
</evidence>